<evidence type="ECO:0000313" key="1">
    <source>
        <dbReference type="EMBL" id="QBM86503.1"/>
    </source>
</evidence>
<name>A0A4V1ADQ2_9ASCO</name>
<reference evidence="2" key="1">
    <citation type="submission" date="2019-03" db="EMBL/GenBank/DDBJ databases">
        <title>Snf2 controls pulcherriminic acid biosynthesis and connects pigmentation and antifungal activity of the yeast Metschnikowia pulcherrima.</title>
        <authorList>
            <person name="Gore-Lloyd D."/>
            <person name="Sumann I."/>
            <person name="Brachmann A.O."/>
            <person name="Schneeberger K."/>
            <person name="Ortiz-Merino R.A."/>
            <person name="Moreno-Beltran M."/>
            <person name="Schlaefli M."/>
            <person name="Kirner P."/>
            <person name="Santos Kron A."/>
            <person name="Wolfe K.H."/>
            <person name="Piel J."/>
            <person name="Ahrens C.H."/>
            <person name="Henk D."/>
            <person name="Freimoser F.M."/>
        </authorList>
    </citation>
    <scope>NUCLEOTIDE SEQUENCE [LARGE SCALE GENOMIC DNA]</scope>
    <source>
        <strain evidence="2">APC 1.2</strain>
    </source>
</reference>
<dbReference type="STRING" id="2163413.A0A4V1ADQ2"/>
<protein>
    <submittedName>
        <fullName evidence="1">Intron-binding protein aquarius</fullName>
    </submittedName>
</protein>
<gene>
    <name evidence="1" type="primary">MPUL0A11480</name>
    <name evidence="1" type="ORF">METSCH_A11480</name>
</gene>
<organism evidence="1 2">
    <name type="scientific">Metschnikowia aff. pulcherrima</name>
    <dbReference type="NCBI Taxonomy" id="2163413"/>
    <lineage>
        <taxon>Eukaryota</taxon>
        <taxon>Fungi</taxon>
        <taxon>Dikarya</taxon>
        <taxon>Ascomycota</taxon>
        <taxon>Saccharomycotina</taxon>
        <taxon>Pichiomycetes</taxon>
        <taxon>Metschnikowiaceae</taxon>
        <taxon>Metschnikowia</taxon>
    </lineage>
</organism>
<evidence type="ECO:0000313" key="2">
    <source>
        <dbReference type="Proteomes" id="UP000292447"/>
    </source>
</evidence>
<dbReference type="Proteomes" id="UP000292447">
    <property type="component" value="Chromosome I"/>
</dbReference>
<dbReference type="AlphaFoldDB" id="A0A4V1ADQ2"/>
<proteinExistence type="predicted"/>
<accession>A0A4V1ADQ2</accession>
<keyword evidence="2" id="KW-1185">Reference proteome</keyword>
<sequence>MSFRLCDLKETQKPFPEPVTNAIVRYITPISSRTWGSGSTRSRSNGAKRAHLRRWIRACILSRLQFHRGASNDALSRKFRFDKFKIACQNIEYQFSYGDTAFRTQNTMKQTSLRDILRGMVAHPPKKLNASLISDIHAKCTTEESLADLLASKFFQKVAWRFFHADVTNSHIELILQIATYEYEVLCTQTCLNLMQEDKTKLGSLLLRILQSTMTYRKQDARLQSCTFLFLRVLMSADPSELVAHPLFPKWKHLMFESYANALSKPPVDGQSALLLHCYHSFCLACVIAPLEQCQQIISDPWFPLRFTSEEFDYKTRRLATLTMLLRNPQTEHCFTLLQLAIEKEGLQGKIPLIESAALRYDVHAEDLKDNLHSLTNEELTRLAVDLGISARVGTKDTVLIITYLVIGNELSYTRQINFTAYNEHDVFDVHEPSGQVVFMPRPTIPSFVPYSSLWVVQIAARNAYRYLESVNKRAINVLNRLEIIDPSAERGIKGTSKYFSEIQAIDVVGSKAYVKLKNKKLHDLLREGCFILLLELQKPNRHGGVSRMVKSGVNTCAITKVHSHTGKLIIEWHCTGFEDRFNALISIPSPLQEAESSPQNTLPIKFSEKAASAFTASNVDANVLEAIGAELNMKKRKVDGGSTGSESLYRFNDCEIKIPKAPVTNVLSEDLSRALLTMLLEKISVIAGANGPQKYSLINAFVASIFMNWSEEACLIVLPTKLAVDLFQVDEKISNLCFKHDTNDCDLYLKIKKVGADLERVPELSVTMGLADYDFKSSIRNALMLYHVHVEPAWRKYLKQLTRENIAEYPFAQIQNNEFSEILVEVVDHYSYIRTLFSRLEEVLPLDKYNLQGLKPDEISQIRRFFSMQKRCIIIAEEDLNLFDRQIDNVIIHSVSSIPLIKGRPRRLVMLGNTNIEWGSKVSVNYLVSREEIASLVSKRGTEKSSSFNPGFRFCMQHIKLPRPKQGLDVDEAKYCILLYKYMRLMGYPTSRILIAVKSEQMRCLIEEILSDHKIGRADRPCDDAGAFCFGWPIIQNVADVFPADYLIVSCSGIPTLEEYNAMAELARLGLYLVGSESDHTCKIRTGHLEVVQTENYLTREREAPNAKEIINAAEFESYVKSLMKKEN</sequence>
<dbReference type="EMBL" id="CP034456">
    <property type="protein sequence ID" value="QBM86503.1"/>
    <property type="molecule type" value="Genomic_DNA"/>
</dbReference>